<protein>
    <submittedName>
        <fullName evidence="2">Uncharacterized protein</fullName>
    </submittedName>
</protein>
<evidence type="ECO:0000313" key="3">
    <source>
        <dbReference type="Proteomes" id="UP000054565"/>
    </source>
</evidence>
<feature type="region of interest" description="Disordered" evidence="1">
    <location>
        <begin position="1"/>
        <end position="45"/>
    </location>
</feature>
<dbReference type="EMBL" id="DS028093">
    <property type="protein sequence ID" value="KMP01291.1"/>
    <property type="molecule type" value="Genomic_DNA"/>
</dbReference>
<accession>A0A0J6XYE8</accession>
<evidence type="ECO:0000313" key="2">
    <source>
        <dbReference type="EMBL" id="KMP01291.1"/>
    </source>
</evidence>
<gene>
    <name evidence="2" type="ORF">CIRG_01430</name>
</gene>
<sequence>MGAVFVARRPGVPTVPLHGGGGAANRKRENGGGTGDGTHHEPANGLAKLVGCRGKGMAEHSGALRTKSTVLGVDGINTEYGVHIMGLCSEKKTHRLVLEHPTWLPDQKRNEERVIILHLI</sequence>
<dbReference type="AlphaFoldDB" id="A0A0J6XYE8"/>
<proteinExistence type="predicted"/>
<organism evidence="2 3">
    <name type="scientific">Coccidioides immitis RMSCC 2394</name>
    <dbReference type="NCBI Taxonomy" id="404692"/>
    <lineage>
        <taxon>Eukaryota</taxon>
        <taxon>Fungi</taxon>
        <taxon>Dikarya</taxon>
        <taxon>Ascomycota</taxon>
        <taxon>Pezizomycotina</taxon>
        <taxon>Eurotiomycetes</taxon>
        <taxon>Eurotiomycetidae</taxon>
        <taxon>Onygenales</taxon>
        <taxon>Onygenaceae</taxon>
        <taxon>Coccidioides</taxon>
    </lineage>
</organism>
<name>A0A0J6XYE8_COCIT</name>
<dbReference type="Proteomes" id="UP000054565">
    <property type="component" value="Unassembled WGS sequence"/>
</dbReference>
<reference evidence="3" key="1">
    <citation type="journal article" date="2010" name="Genome Res.">
        <title>Population genomic sequencing of Coccidioides fungi reveals recent hybridization and transposon control.</title>
        <authorList>
            <person name="Neafsey D.E."/>
            <person name="Barker B.M."/>
            <person name="Sharpton T.J."/>
            <person name="Stajich J.E."/>
            <person name="Park D.J."/>
            <person name="Whiston E."/>
            <person name="Hung C.-Y."/>
            <person name="McMahan C."/>
            <person name="White J."/>
            <person name="Sykes S."/>
            <person name="Heiman D."/>
            <person name="Young S."/>
            <person name="Zeng Q."/>
            <person name="Abouelleil A."/>
            <person name="Aftuck L."/>
            <person name="Bessette D."/>
            <person name="Brown A."/>
            <person name="FitzGerald M."/>
            <person name="Lui A."/>
            <person name="Macdonald J.P."/>
            <person name="Priest M."/>
            <person name="Orbach M.J."/>
            <person name="Galgiani J.N."/>
            <person name="Kirkland T.N."/>
            <person name="Cole G.T."/>
            <person name="Birren B.W."/>
            <person name="Henn M.R."/>
            <person name="Taylor J.W."/>
            <person name="Rounsley S.D."/>
        </authorList>
    </citation>
    <scope>NUCLEOTIDE SEQUENCE [LARGE SCALE GENOMIC DNA]</scope>
    <source>
        <strain evidence="3">RMSCC 2394</strain>
    </source>
</reference>
<evidence type="ECO:0000256" key="1">
    <source>
        <dbReference type="SAM" id="MobiDB-lite"/>
    </source>
</evidence>